<dbReference type="Pfam" id="PF03371">
    <property type="entry name" value="PRP38"/>
    <property type="match status" value="1"/>
</dbReference>
<keyword evidence="5 7" id="KW-0508">mRNA splicing</keyword>
<reference evidence="10" key="1">
    <citation type="submission" date="2024-02" db="UniProtKB">
        <authorList>
            <consortium name="WormBaseParasite"/>
        </authorList>
    </citation>
    <scope>IDENTIFICATION</scope>
</reference>
<dbReference type="PANTHER" id="PTHR23142">
    <property type="entry name" value="PRE-MRNA-SPLICING FACTOR 38A-RELATED"/>
    <property type="match status" value="1"/>
</dbReference>
<sequence length="177" mass="21083">MLCLISRTSRRQRDGATLQPDREIVMEFIKQDEFKYIRALGALYLRMVFPSLDTLDIYNYLEPLYSDFRKLRVMNHMGSRIRIDKRIALEEIAAIEEYKSPLDEDLRKVSESESDDDDKATRKKERPSLISRKRSRSRERGERDRDDRKKRFLFPCAKQFYFSGGPCLEASKSRDVW</sequence>
<keyword evidence="4 7" id="KW-0747">Spliceosome</keyword>
<evidence type="ECO:0000256" key="8">
    <source>
        <dbReference type="SAM" id="MobiDB-lite"/>
    </source>
</evidence>
<comment type="similarity">
    <text evidence="2 7">Belongs to the PRP38 family.</text>
</comment>
<dbReference type="AlphaFoldDB" id="A0AAF3EL98"/>
<evidence type="ECO:0000256" key="6">
    <source>
        <dbReference type="ARBA" id="ARBA00023242"/>
    </source>
</evidence>
<evidence type="ECO:0000256" key="4">
    <source>
        <dbReference type="ARBA" id="ARBA00022728"/>
    </source>
</evidence>
<dbReference type="Proteomes" id="UP000887575">
    <property type="component" value="Unassembled WGS sequence"/>
</dbReference>
<evidence type="ECO:0000313" key="10">
    <source>
        <dbReference type="WBParaSite" id="MBELARI_LOCUS14810.2"/>
    </source>
</evidence>
<feature type="region of interest" description="Disordered" evidence="8">
    <location>
        <begin position="102"/>
        <end position="146"/>
    </location>
</feature>
<keyword evidence="6 7" id="KW-0539">Nucleus</keyword>
<evidence type="ECO:0000256" key="7">
    <source>
        <dbReference type="RuleBase" id="RU367025"/>
    </source>
</evidence>
<comment type="subcellular location">
    <subcellularLocation>
        <location evidence="1 7">Nucleus</location>
    </subcellularLocation>
</comment>
<dbReference type="InterPro" id="IPR005037">
    <property type="entry name" value="PRP38"/>
</dbReference>
<dbReference type="WBParaSite" id="MBELARI_LOCUS14810.2">
    <property type="protein sequence ID" value="MBELARI_LOCUS14810.2"/>
    <property type="gene ID" value="MBELARI_LOCUS14810"/>
</dbReference>
<protein>
    <recommendedName>
        <fullName evidence="7">Pre-mRNA-splicing factor 38</fullName>
    </recommendedName>
</protein>
<dbReference type="GO" id="GO:0000398">
    <property type="term" value="P:mRNA splicing, via spliceosome"/>
    <property type="evidence" value="ECO:0007669"/>
    <property type="project" value="UniProtKB-UniRule"/>
</dbReference>
<evidence type="ECO:0000313" key="9">
    <source>
        <dbReference type="Proteomes" id="UP000887575"/>
    </source>
</evidence>
<accession>A0AAF3EL98</accession>
<evidence type="ECO:0000256" key="2">
    <source>
        <dbReference type="ARBA" id="ARBA00006164"/>
    </source>
</evidence>
<organism evidence="9 10">
    <name type="scientific">Mesorhabditis belari</name>
    <dbReference type="NCBI Taxonomy" id="2138241"/>
    <lineage>
        <taxon>Eukaryota</taxon>
        <taxon>Metazoa</taxon>
        <taxon>Ecdysozoa</taxon>
        <taxon>Nematoda</taxon>
        <taxon>Chromadorea</taxon>
        <taxon>Rhabditida</taxon>
        <taxon>Rhabditina</taxon>
        <taxon>Rhabditomorpha</taxon>
        <taxon>Rhabditoidea</taxon>
        <taxon>Rhabditidae</taxon>
        <taxon>Mesorhabditinae</taxon>
        <taxon>Mesorhabditis</taxon>
    </lineage>
</organism>
<dbReference type="GO" id="GO:0005681">
    <property type="term" value="C:spliceosomal complex"/>
    <property type="evidence" value="ECO:0007669"/>
    <property type="project" value="UniProtKB-KW"/>
</dbReference>
<name>A0AAF3EL98_9BILA</name>
<evidence type="ECO:0000256" key="5">
    <source>
        <dbReference type="ARBA" id="ARBA00023187"/>
    </source>
</evidence>
<comment type="function">
    <text evidence="7">Required for pre-mRNA splicing.</text>
</comment>
<evidence type="ECO:0000256" key="3">
    <source>
        <dbReference type="ARBA" id="ARBA00022664"/>
    </source>
</evidence>
<keyword evidence="3 7" id="KW-0507">mRNA processing</keyword>
<keyword evidence="9" id="KW-1185">Reference proteome</keyword>
<feature type="compositionally biased region" description="Basic residues" evidence="8">
    <location>
        <begin position="121"/>
        <end position="137"/>
    </location>
</feature>
<feature type="compositionally biased region" description="Basic and acidic residues" evidence="8">
    <location>
        <begin position="102"/>
        <end position="111"/>
    </location>
</feature>
<proteinExistence type="inferred from homology"/>
<evidence type="ECO:0000256" key="1">
    <source>
        <dbReference type="ARBA" id="ARBA00004123"/>
    </source>
</evidence>